<dbReference type="Pfam" id="PF17785">
    <property type="entry name" value="PUA_3"/>
    <property type="match status" value="1"/>
</dbReference>
<feature type="non-terminal residue" evidence="8">
    <location>
        <position position="1"/>
    </location>
</feature>
<dbReference type="Gene3D" id="3.40.50.150">
    <property type="entry name" value="Vaccinia Virus protein VP39"/>
    <property type="match status" value="1"/>
</dbReference>
<evidence type="ECO:0000256" key="3">
    <source>
        <dbReference type="ARBA" id="ARBA00022603"/>
    </source>
</evidence>
<dbReference type="PANTHER" id="PTHR42873">
    <property type="entry name" value="RIBOSOMAL RNA LARGE SUBUNIT METHYLTRANSFERASE"/>
    <property type="match status" value="1"/>
</dbReference>
<dbReference type="EMBL" id="JADAQX010000212">
    <property type="protein sequence ID" value="KAF8821224.1"/>
    <property type="molecule type" value="Genomic_DNA"/>
</dbReference>
<dbReference type="CDD" id="cd11572">
    <property type="entry name" value="RlmI_M_like"/>
    <property type="match status" value="1"/>
</dbReference>
<dbReference type="PANTHER" id="PTHR42873:SF1">
    <property type="entry name" value="S-ADENOSYLMETHIONINE-DEPENDENT METHYLTRANSFERASE DOMAIN-CONTAINING PROTEIN"/>
    <property type="match status" value="1"/>
</dbReference>
<comment type="caution">
    <text evidence="8">The sequence shown here is derived from an EMBL/GenBank/DDBJ whole genome shotgun (WGS) entry which is preliminary data.</text>
</comment>
<protein>
    <recommendedName>
        <fullName evidence="7">RlmI-like PUA domain-containing protein</fullName>
    </recommendedName>
</protein>
<dbReference type="InterPro" id="IPR029063">
    <property type="entry name" value="SAM-dependent_MTases_sf"/>
</dbReference>
<feature type="domain" description="RlmI-like PUA" evidence="7">
    <location>
        <begin position="64"/>
        <end position="122"/>
    </location>
</feature>
<keyword evidence="3" id="KW-0489">Methyltransferase</keyword>
<dbReference type="InterPro" id="IPR036974">
    <property type="entry name" value="PUA_sf"/>
</dbReference>
<dbReference type="SUPFAM" id="SSF53335">
    <property type="entry name" value="S-adenosyl-L-methionine-dependent methyltransferases"/>
    <property type="match status" value="1"/>
</dbReference>
<evidence type="ECO:0000256" key="1">
    <source>
        <dbReference type="ARBA" id="ARBA00004496"/>
    </source>
</evidence>
<dbReference type="Gene3D" id="3.30.750.80">
    <property type="entry name" value="RNA methyltransferase domain (HRMD) like"/>
    <property type="match status" value="1"/>
</dbReference>
<keyword evidence="4" id="KW-0808">Transferase</keyword>
<evidence type="ECO:0000313" key="8">
    <source>
        <dbReference type="EMBL" id="KAF8821224.1"/>
    </source>
</evidence>
<dbReference type="InterPro" id="IPR015947">
    <property type="entry name" value="PUA-like_sf"/>
</dbReference>
<reference evidence="8 9" key="1">
    <citation type="journal article" date="2020" name="bioRxiv">
        <title>Metabolic contributions of an alphaproteobacterial endosymbiont in the apicomplexan Cardiosporidium cionae.</title>
        <authorList>
            <person name="Hunter E.S."/>
            <person name="Paight C.J."/>
            <person name="Lane C.E."/>
        </authorList>
    </citation>
    <scope>NUCLEOTIDE SEQUENCE [LARGE SCALE GENOMIC DNA]</scope>
    <source>
        <strain evidence="8">ESH_2018</strain>
    </source>
</reference>
<evidence type="ECO:0000256" key="5">
    <source>
        <dbReference type="ARBA" id="ARBA00022691"/>
    </source>
</evidence>
<organism evidence="8 9">
    <name type="scientific">Cardiosporidium cionae</name>
    <dbReference type="NCBI Taxonomy" id="476202"/>
    <lineage>
        <taxon>Eukaryota</taxon>
        <taxon>Sar</taxon>
        <taxon>Alveolata</taxon>
        <taxon>Apicomplexa</taxon>
        <taxon>Aconoidasida</taxon>
        <taxon>Nephromycida</taxon>
        <taxon>Cardiosporidium</taxon>
    </lineage>
</organism>
<name>A0ABQ7JB91_9APIC</name>
<keyword evidence="9" id="KW-1185">Reference proteome</keyword>
<evidence type="ECO:0000259" key="7">
    <source>
        <dbReference type="Pfam" id="PF17785"/>
    </source>
</evidence>
<comment type="similarity">
    <text evidence="6">Belongs to the methyltransferase superfamily. RlmI family.</text>
</comment>
<dbReference type="Gene3D" id="2.30.130.10">
    <property type="entry name" value="PUA domain"/>
    <property type="match status" value="1"/>
</dbReference>
<dbReference type="Proteomes" id="UP000823046">
    <property type="component" value="Unassembled WGS sequence"/>
</dbReference>
<dbReference type="InterPro" id="IPR041532">
    <property type="entry name" value="RlmI-like_PUA"/>
</dbReference>
<accession>A0ABQ7JB91</accession>
<comment type="subcellular location">
    <subcellularLocation>
        <location evidence="1">Cytoplasm</location>
    </subcellularLocation>
</comment>
<evidence type="ECO:0000256" key="2">
    <source>
        <dbReference type="ARBA" id="ARBA00022490"/>
    </source>
</evidence>
<evidence type="ECO:0000256" key="4">
    <source>
        <dbReference type="ARBA" id="ARBA00022679"/>
    </source>
</evidence>
<proteinExistence type="inferred from homology"/>
<sequence length="458" mass="52613">FRRFTSFSILHGYTYQRGNNHEQSRRQFSLQKLTDTRFFSPSKPEDRPTVYLKADSQLKFDTKPAERLANYHPWIYDTEIQEISSFSTFPAGTLVNVVHSTGEGIGVGILNRNASVVIRLLTNILSTVITEEFFRERIRKALLRRQNYTPGNLFYRAVYAENDNFPGLIVDRWGKELLVIRYDTQGVQSIHTLIEDELRKLLRPKSLCVHSITSRKEKHAHSHLYDSVLHRGKDETVKIKLGNVTMALNVLADTFEGCPFDEEEIAFLSSLCKGDSVLDIFSSFTSPGLHCAFSGASEVLLLEHRLSQYRRMEQTLELNSLQSCCTVLHREDIENELKKMAQSKLKFGMILLNFGPNLRRSYKVMHSQFGKWYRPSLSGLTHYVRMAAELCHPGGFLWLSLTLPVDHTENYVDHINHGLHSACRSGAFIWYGGSRRDKGVLASSGNWWYTRTLILRLN</sequence>
<evidence type="ECO:0000313" key="9">
    <source>
        <dbReference type="Proteomes" id="UP000823046"/>
    </source>
</evidence>
<dbReference type="SUPFAM" id="SSF88697">
    <property type="entry name" value="PUA domain-like"/>
    <property type="match status" value="1"/>
</dbReference>
<keyword evidence="5" id="KW-0949">S-adenosyl-L-methionine</keyword>
<gene>
    <name evidence="8" type="ORF">IE077_002308</name>
</gene>
<evidence type="ECO:0000256" key="6">
    <source>
        <dbReference type="ARBA" id="ARBA00038091"/>
    </source>
</evidence>
<keyword evidence="2" id="KW-0963">Cytoplasm</keyword>